<evidence type="ECO:0000313" key="3">
    <source>
        <dbReference type="Proteomes" id="UP000186817"/>
    </source>
</evidence>
<comment type="caution">
    <text evidence="2">The sequence shown here is derived from an EMBL/GenBank/DDBJ whole genome shotgun (WGS) entry which is preliminary data.</text>
</comment>
<sequence length="288" mass="30871">MHWLARMFELVPDDLGPTADASGKCTLCGLWATNCEVSCKACLSRNRRAKHDQSPGCLQARCFGHASLDEFDNSSLLPGGPSPPPPPHAPQDRDLDVDDVSLSPPPDDGPDDGPSDGGDDRDNAVPSSSPGPLPTHLFGPGFDPSIHESGEAPPRLDISAPSTPDEQRGFVRERSRQTTPSDAPAHKYVTLPQEERWGVHPHEDEINNLASNDVLDMASLDEWDAVRAKAETVAGAECLQSFPPVLDGRQPSALRDERHVATQRLAKRSGPVHDKVEAAAIGGVNITC</sequence>
<protein>
    <submittedName>
        <fullName evidence="2">Uncharacterized protein</fullName>
    </submittedName>
</protein>
<evidence type="ECO:0000313" key="2">
    <source>
        <dbReference type="EMBL" id="OLP77890.1"/>
    </source>
</evidence>
<gene>
    <name evidence="2" type="ORF">AK812_SmicGene41999</name>
</gene>
<feature type="compositionally biased region" description="Pro residues" evidence="1">
    <location>
        <begin position="80"/>
        <end position="89"/>
    </location>
</feature>
<feature type="region of interest" description="Disordered" evidence="1">
    <location>
        <begin position="73"/>
        <end position="184"/>
    </location>
</feature>
<dbReference type="Proteomes" id="UP000186817">
    <property type="component" value="Unassembled WGS sequence"/>
</dbReference>
<evidence type="ECO:0000256" key="1">
    <source>
        <dbReference type="SAM" id="MobiDB-lite"/>
    </source>
</evidence>
<dbReference type="OrthoDB" id="10329317at2759"/>
<feature type="compositionally biased region" description="Acidic residues" evidence="1">
    <location>
        <begin position="108"/>
        <end position="117"/>
    </location>
</feature>
<dbReference type="AlphaFoldDB" id="A0A1Q9C4P6"/>
<reference evidence="2 3" key="1">
    <citation type="submission" date="2016-02" db="EMBL/GenBank/DDBJ databases">
        <title>Genome analysis of coral dinoflagellate symbionts highlights evolutionary adaptations to a symbiotic lifestyle.</title>
        <authorList>
            <person name="Aranda M."/>
            <person name="Li Y."/>
            <person name="Liew Y.J."/>
            <person name="Baumgarten S."/>
            <person name="Simakov O."/>
            <person name="Wilson M."/>
            <person name="Piel J."/>
            <person name="Ashoor H."/>
            <person name="Bougouffa S."/>
            <person name="Bajic V.B."/>
            <person name="Ryu T."/>
            <person name="Ravasi T."/>
            <person name="Bayer T."/>
            <person name="Micklem G."/>
            <person name="Kim H."/>
            <person name="Bhak J."/>
            <person name="Lajeunesse T.C."/>
            <person name="Voolstra C.R."/>
        </authorList>
    </citation>
    <scope>NUCLEOTIDE SEQUENCE [LARGE SCALE GENOMIC DNA]</scope>
    <source>
        <strain evidence="2 3">CCMP2467</strain>
    </source>
</reference>
<name>A0A1Q9C4P6_SYMMI</name>
<proteinExistence type="predicted"/>
<organism evidence="2 3">
    <name type="scientific">Symbiodinium microadriaticum</name>
    <name type="common">Dinoflagellate</name>
    <name type="synonym">Zooxanthella microadriatica</name>
    <dbReference type="NCBI Taxonomy" id="2951"/>
    <lineage>
        <taxon>Eukaryota</taxon>
        <taxon>Sar</taxon>
        <taxon>Alveolata</taxon>
        <taxon>Dinophyceae</taxon>
        <taxon>Suessiales</taxon>
        <taxon>Symbiodiniaceae</taxon>
        <taxon>Symbiodinium</taxon>
    </lineage>
</organism>
<accession>A0A1Q9C4P6</accession>
<dbReference type="EMBL" id="LSRX01001696">
    <property type="protein sequence ID" value="OLP77890.1"/>
    <property type="molecule type" value="Genomic_DNA"/>
</dbReference>
<feature type="compositionally biased region" description="Basic and acidic residues" evidence="1">
    <location>
        <begin position="165"/>
        <end position="176"/>
    </location>
</feature>
<keyword evidence="3" id="KW-1185">Reference proteome</keyword>